<dbReference type="Gene3D" id="3.30.70.1280">
    <property type="entry name" value="SP0830-like domains"/>
    <property type="match status" value="1"/>
</dbReference>
<keyword evidence="2" id="KW-1185">Reference proteome</keyword>
<dbReference type="SUPFAM" id="SSF160379">
    <property type="entry name" value="SP0830-like"/>
    <property type="match status" value="1"/>
</dbReference>
<dbReference type="Proteomes" id="UP000189777">
    <property type="component" value="Unassembled WGS sequence"/>
</dbReference>
<dbReference type="InterPro" id="IPR012545">
    <property type="entry name" value="DUF1697"/>
</dbReference>
<dbReference type="Gene3D" id="3.30.70.1260">
    <property type="entry name" value="bacterial protein sp0830 like"/>
    <property type="match status" value="1"/>
</dbReference>
<sequence length="189" mass="19981">MVTGPRSPTSVALLRGINVGGNHPIAMSDLAACFRDGGHGAVRTALQSGNVLLAADPASGPELEDAIERMLAARFGFAVPTLVRSRDELAATVAAAPPDHGSGALRSEVLFLKHPLTATEVLDRMPALRDGVDAVAPGPGAVYFSRVAAQARRTRITRLMALPVFRQMTVRTWRTTTCLLALLDEPLPP</sequence>
<accession>A0A1T5J334</accession>
<dbReference type="RefSeq" id="WP_079571981.1">
    <property type="nucleotide sequence ID" value="NZ_FUZQ01000002.1"/>
</dbReference>
<name>A0A1T5J334_9MICO</name>
<dbReference type="PANTHER" id="PTHR36439">
    <property type="entry name" value="BLL4334 PROTEIN"/>
    <property type="match status" value="1"/>
</dbReference>
<dbReference type="AlphaFoldDB" id="A0A1T5J334"/>
<dbReference type="Pfam" id="PF08002">
    <property type="entry name" value="DUF1697"/>
    <property type="match status" value="1"/>
</dbReference>
<dbReference type="STRING" id="526729.SAMN04324258_0988"/>
<proteinExistence type="predicted"/>
<dbReference type="PIRSF" id="PIRSF008502">
    <property type="entry name" value="UCP008502"/>
    <property type="match status" value="1"/>
</dbReference>
<evidence type="ECO:0000313" key="1">
    <source>
        <dbReference type="EMBL" id="SKC45820.1"/>
    </source>
</evidence>
<dbReference type="EMBL" id="FUZQ01000002">
    <property type="protein sequence ID" value="SKC45820.1"/>
    <property type="molecule type" value="Genomic_DNA"/>
</dbReference>
<reference evidence="1 2" key="1">
    <citation type="submission" date="2017-02" db="EMBL/GenBank/DDBJ databases">
        <authorList>
            <person name="Peterson S.W."/>
        </authorList>
    </citation>
    <scope>NUCLEOTIDE SEQUENCE [LARGE SCALE GENOMIC DNA]</scope>
    <source>
        <strain evidence="1 2">DSM 21481</strain>
    </source>
</reference>
<dbReference type="PANTHER" id="PTHR36439:SF1">
    <property type="entry name" value="DUF1697 DOMAIN-CONTAINING PROTEIN"/>
    <property type="match status" value="1"/>
</dbReference>
<organism evidence="1 2">
    <name type="scientific">Krasilnikoviella flava</name>
    <dbReference type="NCBI Taxonomy" id="526729"/>
    <lineage>
        <taxon>Bacteria</taxon>
        <taxon>Bacillati</taxon>
        <taxon>Actinomycetota</taxon>
        <taxon>Actinomycetes</taxon>
        <taxon>Micrococcales</taxon>
        <taxon>Promicromonosporaceae</taxon>
        <taxon>Krasilnikoviella</taxon>
    </lineage>
</organism>
<protein>
    <submittedName>
        <fullName evidence="1">Uncharacterized conserved protein, DUF1697 family</fullName>
    </submittedName>
</protein>
<gene>
    <name evidence="1" type="ORF">SAMN04324258_0988</name>
</gene>
<dbReference type="OrthoDB" id="9806494at2"/>
<evidence type="ECO:0000313" key="2">
    <source>
        <dbReference type="Proteomes" id="UP000189777"/>
    </source>
</evidence>